<dbReference type="EMBL" id="JBAMMX010000027">
    <property type="protein sequence ID" value="KAK6912856.1"/>
    <property type="molecule type" value="Genomic_DNA"/>
</dbReference>
<organism evidence="4 5">
    <name type="scientific">Dillenia turbinata</name>
    <dbReference type="NCBI Taxonomy" id="194707"/>
    <lineage>
        <taxon>Eukaryota</taxon>
        <taxon>Viridiplantae</taxon>
        <taxon>Streptophyta</taxon>
        <taxon>Embryophyta</taxon>
        <taxon>Tracheophyta</taxon>
        <taxon>Spermatophyta</taxon>
        <taxon>Magnoliopsida</taxon>
        <taxon>eudicotyledons</taxon>
        <taxon>Gunneridae</taxon>
        <taxon>Pentapetalae</taxon>
        <taxon>Dilleniales</taxon>
        <taxon>Dilleniaceae</taxon>
        <taxon>Dillenia</taxon>
    </lineage>
</organism>
<keyword evidence="5" id="KW-1185">Reference proteome</keyword>
<dbReference type="PANTHER" id="PTHR46128">
    <property type="entry name" value="MITOCHONDRIAL GROUP I INTRON SPLICING FACTOR CCM1"/>
    <property type="match status" value="1"/>
</dbReference>
<name>A0AAN8YTX3_9MAGN</name>
<feature type="repeat" description="PPR" evidence="3">
    <location>
        <begin position="397"/>
        <end position="431"/>
    </location>
</feature>
<comment type="caution">
    <text evidence="4">The sequence shown here is derived from an EMBL/GenBank/DDBJ whole genome shotgun (WGS) entry which is preliminary data.</text>
</comment>
<dbReference type="SUPFAM" id="SSF81901">
    <property type="entry name" value="HCP-like"/>
    <property type="match status" value="1"/>
</dbReference>
<keyword evidence="2" id="KW-0677">Repeat</keyword>
<dbReference type="InterPro" id="IPR002885">
    <property type="entry name" value="PPR_rpt"/>
</dbReference>
<dbReference type="AlphaFoldDB" id="A0AAN8YTX3"/>
<dbReference type="Pfam" id="PF01535">
    <property type="entry name" value="PPR"/>
    <property type="match status" value="2"/>
</dbReference>
<feature type="repeat" description="PPR" evidence="3">
    <location>
        <begin position="221"/>
        <end position="251"/>
    </location>
</feature>
<accession>A0AAN8YTX3</accession>
<dbReference type="NCBIfam" id="TIGR00756">
    <property type="entry name" value="PPR"/>
    <property type="match status" value="8"/>
</dbReference>
<feature type="repeat" description="PPR" evidence="3">
    <location>
        <begin position="468"/>
        <end position="502"/>
    </location>
</feature>
<sequence>MAAAGRAATTTTRPHPKSSLVCSITSTLQTLNLQNPNSYHPLDSFIPHLNPNLVIQVINSQENPYLSLFFFNWSSNPNPNPNNYSHAPLCYSAITDHLLSHNLFSAASSLLESHNQLSDFLIAKFIKSYGTLGDVKLAIHWFRRAKLIESGDCLYSYNSVLVALVKNNRIKLARAFYDEIIRENVVKPDVLTCTIMIRGYCKLGLIKDAKKVFDEMPCEPNLVTFNTMIHGFCKRGLIENALEIVERMKEDEEWLPDTVTYTTLIDGYCRRGELKEAMKLMDEMVKKGCEPNEVTYNALINGLCLSGDVDEGKVKLAEMMLKGLKGNRSTHASLLKGLSVAGRSDEAIQHLRYMVSSGMKLDPKSYAVVVNEYCKMGKPKEAIPLLKEMRMRGISPRVCIYNAVLRKLVDSSDLDGAVHFLKQMQEMGWFPNFISYSTVICGICRAKGRMQEVEELVMNMRRDGHDLDPSMYSCLIKGYCKDGKVQKAVHLFLESVSAGYMISIETFVVLFNELCASWKLSEVDEVFEEMTRRCPGFDVGLASYVEKYKSLWTNWEQKEAT</sequence>
<evidence type="ECO:0000256" key="2">
    <source>
        <dbReference type="ARBA" id="ARBA00022737"/>
    </source>
</evidence>
<feature type="repeat" description="PPR" evidence="3">
    <location>
        <begin position="189"/>
        <end position="219"/>
    </location>
</feature>
<dbReference type="Proteomes" id="UP001370490">
    <property type="component" value="Unassembled WGS sequence"/>
</dbReference>
<evidence type="ECO:0000256" key="3">
    <source>
        <dbReference type="PROSITE-ProRule" id="PRU00708"/>
    </source>
</evidence>
<comment type="similarity">
    <text evidence="1">Belongs to the PPR family. P subfamily.</text>
</comment>
<feature type="repeat" description="PPR" evidence="3">
    <location>
        <begin position="362"/>
        <end position="396"/>
    </location>
</feature>
<feature type="repeat" description="PPR" evidence="3">
    <location>
        <begin position="327"/>
        <end position="361"/>
    </location>
</feature>
<dbReference type="InterPro" id="IPR011990">
    <property type="entry name" value="TPR-like_helical_dom_sf"/>
</dbReference>
<dbReference type="Gene3D" id="1.25.40.10">
    <property type="entry name" value="Tetratricopeptide repeat domain"/>
    <property type="match status" value="4"/>
</dbReference>
<dbReference type="PANTHER" id="PTHR46128:SF108">
    <property type="entry name" value="PENTACOTRIPEPTIDE-REPEAT REGION OF PRORP DOMAIN-CONTAINING PROTEIN"/>
    <property type="match status" value="1"/>
</dbReference>
<proteinExistence type="inferred from homology"/>
<feature type="repeat" description="PPR" evidence="3">
    <location>
        <begin position="292"/>
        <end position="326"/>
    </location>
</feature>
<reference evidence="4 5" key="1">
    <citation type="submission" date="2023-12" db="EMBL/GenBank/DDBJ databases">
        <title>A high-quality genome assembly for Dillenia turbinata (Dilleniales).</title>
        <authorList>
            <person name="Chanderbali A."/>
        </authorList>
    </citation>
    <scope>NUCLEOTIDE SEQUENCE [LARGE SCALE GENOMIC DNA]</scope>
    <source>
        <strain evidence="4">LSX21</strain>
        <tissue evidence="4">Leaf</tissue>
    </source>
</reference>
<dbReference type="Pfam" id="PF13041">
    <property type="entry name" value="PPR_2"/>
    <property type="match status" value="4"/>
</dbReference>
<protein>
    <submittedName>
        <fullName evidence="4">Pentatricopeptide repeat</fullName>
    </submittedName>
</protein>
<feature type="repeat" description="PPR" evidence="3">
    <location>
        <begin position="257"/>
        <end position="291"/>
    </location>
</feature>
<evidence type="ECO:0000256" key="1">
    <source>
        <dbReference type="ARBA" id="ARBA00007626"/>
    </source>
</evidence>
<gene>
    <name evidence="4" type="ORF">RJ641_022457</name>
</gene>
<evidence type="ECO:0000313" key="4">
    <source>
        <dbReference type="EMBL" id="KAK6912856.1"/>
    </source>
</evidence>
<dbReference type="PROSITE" id="PS51375">
    <property type="entry name" value="PPR"/>
    <property type="match status" value="9"/>
</dbReference>
<evidence type="ECO:0000313" key="5">
    <source>
        <dbReference type="Proteomes" id="UP001370490"/>
    </source>
</evidence>
<dbReference type="Pfam" id="PF12854">
    <property type="entry name" value="PPR_1"/>
    <property type="match status" value="1"/>
</dbReference>
<dbReference type="InterPro" id="IPR050872">
    <property type="entry name" value="PPR_P_subfamily"/>
</dbReference>
<feature type="repeat" description="PPR" evidence="3">
    <location>
        <begin position="432"/>
        <end position="467"/>
    </location>
</feature>